<feature type="compositionally biased region" description="Basic and acidic residues" evidence="1">
    <location>
        <begin position="342"/>
        <end position="358"/>
    </location>
</feature>
<feature type="compositionally biased region" description="Low complexity" evidence="1">
    <location>
        <begin position="44"/>
        <end position="56"/>
    </location>
</feature>
<keyword evidence="2" id="KW-0830">Ubiquinone</keyword>
<gene>
    <name evidence="2" type="ORF">AVDCRST_MAG54-1388</name>
</gene>
<proteinExistence type="predicted"/>
<dbReference type="GO" id="GO:0016491">
    <property type="term" value="F:oxidoreductase activity"/>
    <property type="evidence" value="ECO:0007669"/>
    <property type="project" value="UniProtKB-KW"/>
</dbReference>
<feature type="compositionally biased region" description="Basic residues" evidence="1">
    <location>
        <begin position="422"/>
        <end position="440"/>
    </location>
</feature>
<feature type="region of interest" description="Disordered" evidence="1">
    <location>
        <begin position="117"/>
        <end position="137"/>
    </location>
</feature>
<feature type="compositionally biased region" description="Low complexity" evidence="1">
    <location>
        <begin position="373"/>
        <end position="384"/>
    </location>
</feature>
<keyword evidence="2" id="KW-0560">Oxidoreductase</keyword>
<organism evidence="2">
    <name type="scientific">uncultured Actinomycetospora sp</name>
    <dbReference type="NCBI Taxonomy" id="1135996"/>
    <lineage>
        <taxon>Bacteria</taxon>
        <taxon>Bacillati</taxon>
        <taxon>Actinomycetota</taxon>
        <taxon>Actinomycetes</taxon>
        <taxon>Pseudonocardiales</taxon>
        <taxon>Pseudonocardiaceae</taxon>
        <taxon>Actinomycetospora</taxon>
        <taxon>environmental samples</taxon>
    </lineage>
</organism>
<reference evidence="2" key="1">
    <citation type="submission" date="2020-02" db="EMBL/GenBank/DDBJ databases">
        <authorList>
            <person name="Meier V. D."/>
        </authorList>
    </citation>
    <scope>NUCLEOTIDE SEQUENCE</scope>
    <source>
        <strain evidence="2">AVDCRST_MAG54</strain>
    </source>
</reference>
<evidence type="ECO:0000256" key="1">
    <source>
        <dbReference type="SAM" id="MobiDB-lite"/>
    </source>
</evidence>
<feature type="compositionally biased region" description="Basic residues" evidence="1">
    <location>
        <begin position="385"/>
        <end position="396"/>
    </location>
</feature>
<feature type="region of interest" description="Disordered" evidence="1">
    <location>
        <begin position="1"/>
        <end position="26"/>
    </location>
</feature>
<protein>
    <submittedName>
        <fullName evidence="2">NADH-ubiquinone oxidoreductase chain H</fullName>
        <ecNumber evidence="2">1.6.5.3</ecNumber>
    </submittedName>
</protein>
<feature type="region of interest" description="Disordered" evidence="1">
    <location>
        <begin position="325"/>
        <end position="440"/>
    </location>
</feature>
<dbReference type="EMBL" id="CADCTH010000186">
    <property type="protein sequence ID" value="CAA9238572.1"/>
    <property type="molecule type" value="Genomic_DNA"/>
</dbReference>
<feature type="compositionally biased region" description="Low complexity" evidence="1">
    <location>
        <begin position="64"/>
        <end position="91"/>
    </location>
</feature>
<sequence>DPRTAAHRLHPDADRRRPVLADADQGRHRLRRADGRHAVHDLVRAPGRGPHAAAPGTELERAVRPAPVAGRRAQARVQGGHPPGPRRQGGVLHRPGAVGGAGVRGLVGDPARTRGVHLRRAHRPAAHRPARRRPGRSGLLVDRRLRHRARRLGVGLAVPAARQPAQRRPGHLLRAGAGPVDHRGGALRGLAVHRRHRRRAADRLVHLAAAGELRDLRGVDGRRDQPRAVRPPRGRVRAGRRLPHRVLVAEVRAVLPRRVRQHGHPLRGGHHAVPRRLDGALAAVADPGGQRGLAAARVVPGQDARVPVRLRLAARHAAPPALRPVHAPGLEAAHPDQPPVADARRDPAGAARRADHRPDPRRRRGGAGRARRGGAAAARPGTARGRPRAPGRRRLPRPAAGPRGADDTEAAPPRGGAGGPGRARRRRDRGRRSRPRRRLL</sequence>
<feature type="non-terminal residue" evidence="2">
    <location>
        <position position="1"/>
    </location>
</feature>
<feature type="compositionally biased region" description="Basic residues" evidence="1">
    <location>
        <begin position="359"/>
        <end position="372"/>
    </location>
</feature>
<name>A0A6J4I1L1_9PSEU</name>
<feature type="region of interest" description="Disordered" evidence="1">
    <location>
        <begin position="43"/>
        <end position="92"/>
    </location>
</feature>
<evidence type="ECO:0000313" key="2">
    <source>
        <dbReference type="EMBL" id="CAA9238572.1"/>
    </source>
</evidence>
<feature type="compositionally biased region" description="Basic residues" evidence="1">
    <location>
        <begin position="117"/>
        <end position="135"/>
    </location>
</feature>
<feature type="non-terminal residue" evidence="2">
    <location>
        <position position="440"/>
    </location>
</feature>
<dbReference type="EC" id="1.6.5.3" evidence="2"/>
<accession>A0A6J4I1L1</accession>
<dbReference type="AlphaFoldDB" id="A0A6J4I1L1"/>